<sequence>LDLMRATAERGKPLLMLEGYGGFVLGDWVIIRIAETKSELMGDGSPRVITFSMTLKEYGGDAGGVDGFQLGIAAVSTLARLV</sequence>
<reference evidence="1" key="1">
    <citation type="submission" date="2022-05" db="EMBL/GenBank/DDBJ databases">
        <authorList>
            <person name="Park J.-S."/>
        </authorList>
    </citation>
    <scope>NUCLEOTIDE SEQUENCE</scope>
    <source>
        <strain evidence="1">2012CJ41-6</strain>
    </source>
</reference>
<evidence type="ECO:0000313" key="2">
    <source>
        <dbReference type="Proteomes" id="UP001203880"/>
    </source>
</evidence>
<accession>A0ABT0Q747</accession>
<evidence type="ECO:0000313" key="1">
    <source>
        <dbReference type="EMBL" id="MCL6284704.1"/>
    </source>
</evidence>
<gene>
    <name evidence="1" type="ORF">M3P21_14300</name>
</gene>
<protein>
    <submittedName>
        <fullName evidence="1">Phage tail protein</fullName>
    </submittedName>
</protein>
<feature type="non-terminal residue" evidence="1">
    <location>
        <position position="1"/>
    </location>
</feature>
<proteinExistence type="predicted"/>
<dbReference type="Pfam" id="PF06995">
    <property type="entry name" value="Phage_P2_GpU"/>
    <property type="match status" value="1"/>
</dbReference>
<name>A0ABT0Q747_9RHOB</name>
<dbReference type="EMBL" id="JAMFMB010000018">
    <property type="protein sequence ID" value="MCL6284704.1"/>
    <property type="molecule type" value="Genomic_DNA"/>
</dbReference>
<keyword evidence="2" id="KW-1185">Reference proteome</keyword>
<comment type="caution">
    <text evidence="1">The sequence shown here is derived from an EMBL/GenBank/DDBJ whole genome shotgun (WGS) entry which is preliminary data.</text>
</comment>
<organism evidence="1 2">
    <name type="scientific">Ruegeria spongiae</name>
    <dbReference type="NCBI Taxonomy" id="2942209"/>
    <lineage>
        <taxon>Bacteria</taxon>
        <taxon>Pseudomonadati</taxon>
        <taxon>Pseudomonadota</taxon>
        <taxon>Alphaproteobacteria</taxon>
        <taxon>Rhodobacterales</taxon>
        <taxon>Roseobacteraceae</taxon>
        <taxon>Ruegeria</taxon>
    </lineage>
</organism>
<dbReference type="Proteomes" id="UP001203880">
    <property type="component" value="Unassembled WGS sequence"/>
</dbReference>
<dbReference type="InterPro" id="IPR009734">
    <property type="entry name" value="Myoviridae_GpU"/>
</dbReference>
<dbReference type="RefSeq" id="WP_249710822.1">
    <property type="nucleotide sequence ID" value="NZ_JAMFMB010000018.1"/>
</dbReference>